<keyword evidence="9" id="KW-1185">Reference proteome</keyword>
<feature type="transmembrane region" description="Helical" evidence="6">
    <location>
        <begin position="144"/>
        <end position="163"/>
    </location>
</feature>
<dbReference type="Pfam" id="PF00884">
    <property type="entry name" value="Sulfatase"/>
    <property type="match status" value="1"/>
</dbReference>
<gene>
    <name evidence="8" type="ORF">LL252_10835</name>
</gene>
<keyword evidence="3 6" id="KW-0812">Transmembrane</keyword>
<dbReference type="AlphaFoldDB" id="A0A9Q3UKT3"/>
<evidence type="ECO:0000256" key="4">
    <source>
        <dbReference type="ARBA" id="ARBA00022989"/>
    </source>
</evidence>
<feature type="transmembrane region" description="Helical" evidence="6">
    <location>
        <begin position="90"/>
        <end position="109"/>
    </location>
</feature>
<reference evidence="8" key="1">
    <citation type="submission" date="2021-10" db="EMBL/GenBank/DDBJ databases">
        <title>The diversity and Nitrogen Metabolism of Culturable Nitrate-Utilizing Bacteria Within the Oxygen Minimum Zone of the Changjiang (Yangtze River)Estuary.</title>
        <authorList>
            <person name="Zhang D."/>
            <person name="Zheng J."/>
            <person name="Liu S."/>
            <person name="He W."/>
        </authorList>
    </citation>
    <scope>NUCLEOTIDE SEQUENCE</scope>
    <source>
        <strain evidence="8">FXH-223</strain>
    </source>
</reference>
<name>A0A9Q3UKT3_9GAMM</name>
<proteinExistence type="predicted"/>
<feature type="transmembrane region" description="Helical" evidence="6">
    <location>
        <begin position="183"/>
        <end position="200"/>
    </location>
</feature>
<evidence type="ECO:0000256" key="5">
    <source>
        <dbReference type="ARBA" id="ARBA00023136"/>
    </source>
</evidence>
<evidence type="ECO:0000256" key="2">
    <source>
        <dbReference type="ARBA" id="ARBA00022475"/>
    </source>
</evidence>
<keyword evidence="5 6" id="KW-0472">Membrane</keyword>
<dbReference type="InterPro" id="IPR050448">
    <property type="entry name" value="OpgB/LTA_synthase_biosynth"/>
</dbReference>
<dbReference type="PANTHER" id="PTHR47371">
    <property type="entry name" value="LIPOTEICHOIC ACID SYNTHASE"/>
    <property type="match status" value="1"/>
</dbReference>
<keyword evidence="2" id="KW-1003">Cell membrane</keyword>
<comment type="subcellular location">
    <subcellularLocation>
        <location evidence="1">Cell membrane</location>
        <topology evidence="1">Multi-pass membrane protein</topology>
    </subcellularLocation>
</comment>
<feature type="transmembrane region" description="Helical" evidence="6">
    <location>
        <begin position="55"/>
        <end position="78"/>
    </location>
</feature>
<sequence length="693" mass="78480">MMGWWHSRRLRFLTACAAALLILMVLLRAVFYLFFSEVGDTVDAPAGQVWRTLSVGLRFDLRLTLLMVLPLAVLAWLPRFNLVRSRAARGLALVYLGLATLLLLLTYILDFGHYVYLGDRLNITALRFLQDTRMSTQMVWESYPVVWITLGWLALSALMVWLFARLSARFLLRDKPPIRTRSLWAGGVVVVLVLAFGLLGRATDINWENPVPLRWSDAFASGDKAVAALGLNPVLFFYDTSQLDTEPYDLEAVRRYYPMMADFLALPADRRGDLNYRRHVTVQPHRLDTDRPPNIVVVMLESLGASRVGAYGTPFDPTPNLDRIAEGGWFFEHFYVPVTGTAKSIWAFLTGIPDVAPEETASRNPLIGHQRMIVDQLDGYRKLYMVGGNAGWANLEGLLTRSIDGLELYEEGDWQSPNVDVWGISDLALFKESHAILDAIPDDQPFFAFIQTAGNHRPFTIPPNNDDFQVRDDLSEEQLNGNGFKNAAQYNAVRLLDYNVGRFMDLARQSDYFDNTLFVFFGDHNNRITTLPHMPRFQEALRLESHHVPHMIYAPKLLEPRRIREAVSLIDVMPTVAGLIGLDYDNTTLGRDIQQPAPEGDRTAFVVLREGPRPQIGAVTADHLARLNHDGEAASLHTLYSDNPEQDRSETDPDTFNHLFDLARGFYETSRYLFYDNAIRDRQSRATTDGAQP</sequence>
<dbReference type="SUPFAM" id="SSF53649">
    <property type="entry name" value="Alkaline phosphatase-like"/>
    <property type="match status" value="1"/>
</dbReference>
<accession>A0A9Q3UKT3</accession>
<dbReference type="PANTHER" id="PTHR47371:SF3">
    <property type="entry name" value="PHOSPHOGLYCEROL TRANSFERASE I"/>
    <property type="match status" value="1"/>
</dbReference>
<evidence type="ECO:0000256" key="1">
    <source>
        <dbReference type="ARBA" id="ARBA00004651"/>
    </source>
</evidence>
<dbReference type="InterPro" id="IPR000917">
    <property type="entry name" value="Sulfatase_N"/>
</dbReference>
<organism evidence="8 9">
    <name type="scientific">Alloalcanivorax marinus</name>
    <dbReference type="NCBI Taxonomy" id="1177169"/>
    <lineage>
        <taxon>Bacteria</taxon>
        <taxon>Pseudomonadati</taxon>
        <taxon>Pseudomonadota</taxon>
        <taxon>Gammaproteobacteria</taxon>
        <taxon>Oceanospirillales</taxon>
        <taxon>Alcanivoracaceae</taxon>
        <taxon>Alloalcanivorax</taxon>
    </lineage>
</organism>
<dbReference type="Proteomes" id="UP001108027">
    <property type="component" value="Unassembled WGS sequence"/>
</dbReference>
<dbReference type="Gene3D" id="3.40.720.10">
    <property type="entry name" value="Alkaline Phosphatase, subunit A"/>
    <property type="match status" value="1"/>
</dbReference>
<dbReference type="GO" id="GO:0005886">
    <property type="term" value="C:plasma membrane"/>
    <property type="evidence" value="ECO:0007669"/>
    <property type="project" value="UniProtKB-SubCell"/>
</dbReference>
<dbReference type="InterPro" id="IPR017850">
    <property type="entry name" value="Alkaline_phosphatase_core_sf"/>
</dbReference>
<dbReference type="RefSeq" id="WP_228234015.1">
    <property type="nucleotide sequence ID" value="NZ_JAJGNA010000011.1"/>
</dbReference>
<feature type="transmembrane region" description="Helical" evidence="6">
    <location>
        <begin position="12"/>
        <end position="35"/>
    </location>
</feature>
<keyword evidence="4 6" id="KW-1133">Transmembrane helix</keyword>
<evidence type="ECO:0000313" key="9">
    <source>
        <dbReference type="Proteomes" id="UP001108027"/>
    </source>
</evidence>
<evidence type="ECO:0000256" key="6">
    <source>
        <dbReference type="SAM" id="Phobius"/>
    </source>
</evidence>
<evidence type="ECO:0000259" key="7">
    <source>
        <dbReference type="Pfam" id="PF00884"/>
    </source>
</evidence>
<protein>
    <submittedName>
        <fullName evidence="8">LTA synthase family protein</fullName>
    </submittedName>
</protein>
<evidence type="ECO:0000256" key="3">
    <source>
        <dbReference type="ARBA" id="ARBA00022692"/>
    </source>
</evidence>
<evidence type="ECO:0000313" key="8">
    <source>
        <dbReference type="EMBL" id="MCC4309066.1"/>
    </source>
</evidence>
<dbReference type="CDD" id="cd16015">
    <property type="entry name" value="LTA_synthase"/>
    <property type="match status" value="1"/>
</dbReference>
<dbReference type="EMBL" id="JAJGNA010000011">
    <property type="protein sequence ID" value="MCC4309066.1"/>
    <property type="molecule type" value="Genomic_DNA"/>
</dbReference>
<feature type="domain" description="Sulfatase N-terminal" evidence="7">
    <location>
        <begin position="293"/>
        <end position="581"/>
    </location>
</feature>
<comment type="caution">
    <text evidence="8">The sequence shown here is derived from an EMBL/GenBank/DDBJ whole genome shotgun (WGS) entry which is preliminary data.</text>
</comment>